<keyword evidence="2" id="KW-1185">Reference proteome</keyword>
<comment type="caution">
    <text evidence="1">The sequence shown here is derived from an EMBL/GenBank/DDBJ whole genome shotgun (WGS) entry which is preliminary data.</text>
</comment>
<sequence length="81" mass="8769">MLLNSCAPKNVRIYFNTIKAVVYPSDGTVEPVDGQEGRNWSVEGPAGVTLKHVNNLNNLANVVIPTLATCLTERFNTTGHS</sequence>
<evidence type="ECO:0000313" key="1">
    <source>
        <dbReference type="EMBL" id="KAJ8918052.1"/>
    </source>
</evidence>
<dbReference type="AlphaFoldDB" id="A0AAV8VVW4"/>
<accession>A0AAV8VVW4</accession>
<reference evidence="1 2" key="1">
    <citation type="journal article" date="2023" name="Insect Mol. Biol.">
        <title>Genome sequencing provides insights into the evolution of gene families encoding plant cell wall-degrading enzymes in longhorned beetles.</title>
        <authorList>
            <person name="Shin N.R."/>
            <person name="Okamura Y."/>
            <person name="Kirsch R."/>
            <person name="Pauchet Y."/>
        </authorList>
    </citation>
    <scope>NUCLEOTIDE SEQUENCE [LARGE SCALE GENOMIC DNA]</scope>
    <source>
        <strain evidence="1">EAD_L_NR</strain>
    </source>
</reference>
<protein>
    <submittedName>
        <fullName evidence="1">Uncharacterized protein</fullName>
    </submittedName>
</protein>
<dbReference type="EMBL" id="JANEYG010000028">
    <property type="protein sequence ID" value="KAJ8918052.1"/>
    <property type="molecule type" value="Genomic_DNA"/>
</dbReference>
<dbReference type="Proteomes" id="UP001159042">
    <property type="component" value="Unassembled WGS sequence"/>
</dbReference>
<gene>
    <name evidence="1" type="ORF">NQ315_011508</name>
</gene>
<evidence type="ECO:0000313" key="2">
    <source>
        <dbReference type="Proteomes" id="UP001159042"/>
    </source>
</evidence>
<name>A0AAV8VVW4_9CUCU</name>
<proteinExistence type="predicted"/>
<organism evidence="1 2">
    <name type="scientific">Exocentrus adspersus</name>
    <dbReference type="NCBI Taxonomy" id="1586481"/>
    <lineage>
        <taxon>Eukaryota</taxon>
        <taxon>Metazoa</taxon>
        <taxon>Ecdysozoa</taxon>
        <taxon>Arthropoda</taxon>
        <taxon>Hexapoda</taxon>
        <taxon>Insecta</taxon>
        <taxon>Pterygota</taxon>
        <taxon>Neoptera</taxon>
        <taxon>Endopterygota</taxon>
        <taxon>Coleoptera</taxon>
        <taxon>Polyphaga</taxon>
        <taxon>Cucujiformia</taxon>
        <taxon>Chrysomeloidea</taxon>
        <taxon>Cerambycidae</taxon>
        <taxon>Lamiinae</taxon>
        <taxon>Acanthocinini</taxon>
        <taxon>Exocentrus</taxon>
    </lineage>
</organism>